<protein>
    <submittedName>
        <fullName evidence="2">Uncharacterized protein</fullName>
    </submittedName>
</protein>
<evidence type="ECO:0000313" key="2">
    <source>
        <dbReference type="EMBL" id="GIG12366.1"/>
    </source>
</evidence>
<evidence type="ECO:0000313" key="3">
    <source>
        <dbReference type="Proteomes" id="UP000660339"/>
    </source>
</evidence>
<dbReference type="EMBL" id="BONJ01000001">
    <property type="protein sequence ID" value="GIG12366.1"/>
    <property type="molecule type" value="Genomic_DNA"/>
</dbReference>
<reference evidence="2" key="1">
    <citation type="submission" date="2021-01" db="EMBL/GenBank/DDBJ databases">
        <title>Whole genome shotgun sequence of Catellatospora methionotrophica NBRC 14553.</title>
        <authorList>
            <person name="Komaki H."/>
            <person name="Tamura T."/>
        </authorList>
    </citation>
    <scope>NUCLEOTIDE SEQUENCE</scope>
    <source>
        <strain evidence="2">NBRC 14553</strain>
    </source>
</reference>
<dbReference type="RefSeq" id="WP_166385303.1">
    <property type="nucleotide sequence ID" value="NZ_BAAATT010000033.1"/>
</dbReference>
<feature type="transmembrane region" description="Helical" evidence="1">
    <location>
        <begin position="194"/>
        <end position="212"/>
    </location>
</feature>
<dbReference type="Proteomes" id="UP000660339">
    <property type="component" value="Unassembled WGS sequence"/>
</dbReference>
<keyword evidence="1" id="KW-0472">Membrane</keyword>
<feature type="transmembrane region" description="Helical" evidence="1">
    <location>
        <begin position="244"/>
        <end position="264"/>
    </location>
</feature>
<sequence length="361" mass="36010">MRISWRAATGGLAGLVGAVTWAISSAVYQPIMEPAGVWFSDSGGTADPFGVLPEVGGLVQQTASNNTYWPRELRQLAILLAVAAIIVLCRTSSRAVAMAAVAAGGWLTADVLLDRADVHGGDTAFVLAAAAVAYLAAVAFIAARLSRAEPGGPALRHVVAGTLAVLAAASLLVVTPWTEQTTPTEVRVEAEMTALKIALWALFALLAAVTVGRPAARPAVALGFGLVSVAAGLCLVVGESSSAYPSVFVYALPVAVVAAMTAVAAPRVRGVGGLVAVAAVSAVGAAAAFVALIFGGMVVGSLLTRLADNPPVNGADTDISAPLVVTVAGIALSLLTLAVTALPDALRAVRTGPPESAAVAG</sequence>
<feature type="transmembrane region" description="Helical" evidence="1">
    <location>
        <begin position="271"/>
        <end position="299"/>
    </location>
</feature>
<organism evidence="2 3">
    <name type="scientific">Catellatospora methionotrophica</name>
    <dbReference type="NCBI Taxonomy" id="121620"/>
    <lineage>
        <taxon>Bacteria</taxon>
        <taxon>Bacillati</taxon>
        <taxon>Actinomycetota</taxon>
        <taxon>Actinomycetes</taxon>
        <taxon>Micromonosporales</taxon>
        <taxon>Micromonosporaceae</taxon>
        <taxon>Catellatospora</taxon>
    </lineage>
</organism>
<proteinExistence type="predicted"/>
<feature type="transmembrane region" description="Helical" evidence="1">
    <location>
        <begin position="219"/>
        <end position="238"/>
    </location>
</feature>
<name>A0A8J3LC96_9ACTN</name>
<gene>
    <name evidence="2" type="ORF">Cme02nite_06980</name>
</gene>
<accession>A0A8J3LC96</accession>
<feature type="transmembrane region" description="Helical" evidence="1">
    <location>
        <begin position="125"/>
        <end position="143"/>
    </location>
</feature>
<feature type="transmembrane region" description="Helical" evidence="1">
    <location>
        <begin position="155"/>
        <end position="174"/>
    </location>
</feature>
<keyword evidence="3" id="KW-1185">Reference proteome</keyword>
<dbReference type="AlphaFoldDB" id="A0A8J3LC96"/>
<comment type="caution">
    <text evidence="2">The sequence shown here is derived from an EMBL/GenBank/DDBJ whole genome shotgun (WGS) entry which is preliminary data.</text>
</comment>
<keyword evidence="1" id="KW-1133">Transmembrane helix</keyword>
<evidence type="ECO:0000256" key="1">
    <source>
        <dbReference type="SAM" id="Phobius"/>
    </source>
</evidence>
<feature type="transmembrane region" description="Helical" evidence="1">
    <location>
        <begin position="73"/>
        <end position="89"/>
    </location>
</feature>
<feature type="transmembrane region" description="Helical" evidence="1">
    <location>
        <begin position="96"/>
        <end position="113"/>
    </location>
</feature>
<keyword evidence="1" id="KW-0812">Transmembrane</keyword>
<feature type="transmembrane region" description="Helical" evidence="1">
    <location>
        <begin position="319"/>
        <end position="342"/>
    </location>
</feature>